<proteinExistence type="predicted"/>
<keyword evidence="2" id="KW-0812">Transmembrane</keyword>
<reference evidence="3 4" key="1">
    <citation type="submission" date="2024-07" db="EMBL/GenBank/DDBJ databases">
        <authorList>
            <person name="Lee S."/>
            <person name="Kang M."/>
        </authorList>
    </citation>
    <scope>NUCLEOTIDE SEQUENCE [LARGE SCALE GENOMIC DNA]</scope>
    <source>
        <strain evidence="3 4">DS6</strain>
    </source>
</reference>
<evidence type="ECO:0000256" key="1">
    <source>
        <dbReference type="SAM" id="MobiDB-lite"/>
    </source>
</evidence>
<feature type="transmembrane region" description="Helical" evidence="2">
    <location>
        <begin position="60"/>
        <end position="77"/>
    </location>
</feature>
<feature type="transmembrane region" description="Helical" evidence="2">
    <location>
        <begin position="89"/>
        <end position="112"/>
    </location>
</feature>
<feature type="region of interest" description="Disordered" evidence="1">
    <location>
        <begin position="1"/>
        <end position="22"/>
    </location>
</feature>
<name>A0ABV3SV25_9ACTN</name>
<dbReference type="EMBL" id="JBFPJR010000002">
    <property type="protein sequence ID" value="MEX0426304.1"/>
    <property type="molecule type" value="Genomic_DNA"/>
</dbReference>
<evidence type="ECO:0008006" key="5">
    <source>
        <dbReference type="Google" id="ProtNLM"/>
    </source>
</evidence>
<dbReference type="Proteomes" id="UP001556631">
    <property type="component" value="Unassembled WGS sequence"/>
</dbReference>
<evidence type="ECO:0000256" key="2">
    <source>
        <dbReference type="SAM" id="Phobius"/>
    </source>
</evidence>
<sequence length="153" mass="16361">MTEVSEPMTSSRPRPAPPGRGRSGPHLVLLALYALFILASGSRAAVQIATKFDEAPVPYVLSALAACTYIAGWFAIRRAAAGRPGLARVMLWVELGGVIVVGTLSLTVHAWFPGGAEHDSVWSDYGKGYGWVPAALPILGLLWLHRSSKEPRT</sequence>
<protein>
    <recommendedName>
        <fullName evidence="5">Integral membrane protein</fullName>
    </recommendedName>
</protein>
<accession>A0ABV3SV25</accession>
<evidence type="ECO:0000313" key="4">
    <source>
        <dbReference type="Proteomes" id="UP001556631"/>
    </source>
</evidence>
<organism evidence="3 4">
    <name type="scientific">Nocardioides eburneus</name>
    <dbReference type="NCBI Taxonomy" id="3231482"/>
    <lineage>
        <taxon>Bacteria</taxon>
        <taxon>Bacillati</taxon>
        <taxon>Actinomycetota</taxon>
        <taxon>Actinomycetes</taxon>
        <taxon>Propionibacteriales</taxon>
        <taxon>Nocardioidaceae</taxon>
        <taxon>Nocardioides</taxon>
    </lineage>
</organism>
<dbReference type="RefSeq" id="WP_367990954.1">
    <property type="nucleotide sequence ID" value="NZ_JBFPJR010000002.1"/>
</dbReference>
<feature type="transmembrane region" description="Helical" evidence="2">
    <location>
        <begin position="128"/>
        <end position="144"/>
    </location>
</feature>
<keyword evidence="4" id="KW-1185">Reference proteome</keyword>
<gene>
    <name evidence="3" type="ORF">AB3X52_01640</name>
</gene>
<keyword evidence="2" id="KW-0472">Membrane</keyword>
<evidence type="ECO:0000313" key="3">
    <source>
        <dbReference type="EMBL" id="MEX0426304.1"/>
    </source>
</evidence>
<keyword evidence="2" id="KW-1133">Transmembrane helix</keyword>
<comment type="caution">
    <text evidence="3">The sequence shown here is derived from an EMBL/GenBank/DDBJ whole genome shotgun (WGS) entry which is preliminary data.</text>
</comment>